<gene>
    <name evidence="1" type="ORF">FB380_004651</name>
</gene>
<sequence length="51" mass="5277">MQQSHTRAGGVLARATVPADPDGYTELVALAEQQHPGLRAWALEGTGGYGA</sequence>
<reference evidence="1 2" key="1">
    <citation type="submission" date="2020-02" db="EMBL/GenBank/DDBJ databases">
        <title>Sequencing the genomes of 1000 actinobacteria strains.</title>
        <authorList>
            <person name="Klenk H.-P."/>
        </authorList>
    </citation>
    <scope>NUCLEOTIDE SEQUENCE [LARGE SCALE GENOMIC DNA]</scope>
    <source>
        <strain evidence="1 2">DSM 45201</strain>
    </source>
</reference>
<accession>A0A846LQL7</accession>
<dbReference type="RefSeq" id="WP_166757658.1">
    <property type="nucleotide sequence ID" value="NZ_BMMI01000013.1"/>
</dbReference>
<dbReference type="Proteomes" id="UP000552836">
    <property type="component" value="Unassembled WGS sequence"/>
</dbReference>
<proteinExistence type="predicted"/>
<evidence type="ECO:0000313" key="2">
    <source>
        <dbReference type="Proteomes" id="UP000552836"/>
    </source>
</evidence>
<organism evidence="1 2">
    <name type="scientific">Modestobacter marinus</name>
    <dbReference type="NCBI Taxonomy" id="477641"/>
    <lineage>
        <taxon>Bacteria</taxon>
        <taxon>Bacillati</taxon>
        <taxon>Actinomycetota</taxon>
        <taxon>Actinomycetes</taxon>
        <taxon>Geodermatophilales</taxon>
        <taxon>Geodermatophilaceae</taxon>
        <taxon>Modestobacter</taxon>
    </lineage>
</organism>
<dbReference type="EMBL" id="JAAMPA010000003">
    <property type="protein sequence ID" value="NIH70153.1"/>
    <property type="molecule type" value="Genomic_DNA"/>
</dbReference>
<name>A0A846LQL7_9ACTN</name>
<dbReference type="AlphaFoldDB" id="A0A846LQL7"/>
<evidence type="ECO:0000313" key="1">
    <source>
        <dbReference type="EMBL" id="NIH70153.1"/>
    </source>
</evidence>
<protein>
    <submittedName>
        <fullName evidence="1">Uncharacterized protein</fullName>
    </submittedName>
</protein>
<comment type="caution">
    <text evidence="1">The sequence shown here is derived from an EMBL/GenBank/DDBJ whole genome shotgun (WGS) entry which is preliminary data.</text>
</comment>